<evidence type="ECO:0000313" key="4">
    <source>
        <dbReference type="EMBL" id="KAG0258717.1"/>
    </source>
</evidence>
<protein>
    <recommendedName>
        <fullName evidence="6">Galactosyl transferase GMA12/MNN10 family protein</fullName>
    </recommendedName>
</protein>
<comment type="caution">
    <text evidence="4">The sequence shown here is derived from an EMBL/GenBank/DDBJ whole genome shotgun (WGS) entry which is preliminary data.</text>
</comment>
<accession>A0A9P6U4D1</accession>
<dbReference type="InterPro" id="IPR008630">
    <property type="entry name" value="Glyco_trans_34"/>
</dbReference>
<dbReference type="PANTHER" id="PTHR31306:SF4">
    <property type="entry name" value="ALPHA-1,2-GALACTOSYLTRANSFERASE"/>
    <property type="match status" value="1"/>
</dbReference>
<dbReference type="SUPFAM" id="SSF53448">
    <property type="entry name" value="Nucleotide-diphospho-sugar transferases"/>
    <property type="match status" value="1"/>
</dbReference>
<dbReference type="Pfam" id="PF05637">
    <property type="entry name" value="Glyco_transf_34"/>
    <property type="match status" value="2"/>
</dbReference>
<name>A0A9P6U4D1_9FUNG</name>
<sequence length="217" mass="25993">MLSGQRCIASDPEAKCRIVGGHSFHNRREYIAHHRGRYTLRDNYTTYFEDVVAEGYAPAWAKIKILNEELERDESDWIFWIDTDAMITNMDIQLERFLDKRYSLVITRDHNYLNAGVFFLRVNSWSRKFVRDLLTRMEKVAHEQSWMIRLLEDPAYESERHVKYLPQCSFNSYWHVKTLHAMYLPGDFAIHWAGHNFDPTSFEDWQQGRWLKPPTLE</sequence>
<reference evidence="4" key="1">
    <citation type="journal article" date="2020" name="Fungal Divers.">
        <title>Resolving the Mortierellaceae phylogeny through synthesis of multi-gene phylogenetics and phylogenomics.</title>
        <authorList>
            <person name="Vandepol N."/>
            <person name="Liber J."/>
            <person name="Desiro A."/>
            <person name="Na H."/>
            <person name="Kennedy M."/>
            <person name="Barry K."/>
            <person name="Grigoriev I.V."/>
            <person name="Miller A.N."/>
            <person name="O'Donnell K."/>
            <person name="Stajich J.E."/>
            <person name="Bonito G."/>
        </authorList>
    </citation>
    <scope>NUCLEOTIDE SEQUENCE</scope>
    <source>
        <strain evidence="4">BC1065</strain>
    </source>
</reference>
<dbReference type="OrthoDB" id="407658at2759"/>
<evidence type="ECO:0008006" key="6">
    <source>
        <dbReference type="Google" id="ProtNLM"/>
    </source>
</evidence>
<dbReference type="GO" id="GO:0000139">
    <property type="term" value="C:Golgi membrane"/>
    <property type="evidence" value="ECO:0007669"/>
    <property type="project" value="TreeGrafter"/>
</dbReference>
<dbReference type="GO" id="GO:0016757">
    <property type="term" value="F:glycosyltransferase activity"/>
    <property type="evidence" value="ECO:0007669"/>
    <property type="project" value="UniProtKB-KW"/>
</dbReference>
<dbReference type="InterPro" id="IPR029044">
    <property type="entry name" value="Nucleotide-diphossugar_trans"/>
</dbReference>
<gene>
    <name evidence="4" type="ORF">DFQ27_004485</name>
</gene>
<organism evidence="4 5">
    <name type="scientific">Actinomortierella ambigua</name>
    <dbReference type="NCBI Taxonomy" id="1343610"/>
    <lineage>
        <taxon>Eukaryota</taxon>
        <taxon>Fungi</taxon>
        <taxon>Fungi incertae sedis</taxon>
        <taxon>Mucoromycota</taxon>
        <taxon>Mortierellomycotina</taxon>
        <taxon>Mortierellomycetes</taxon>
        <taxon>Mortierellales</taxon>
        <taxon>Mortierellaceae</taxon>
        <taxon>Actinomortierella</taxon>
    </lineage>
</organism>
<dbReference type="AlphaFoldDB" id="A0A9P6U4D1"/>
<dbReference type="EMBL" id="JAAAJB010000311">
    <property type="protein sequence ID" value="KAG0258717.1"/>
    <property type="molecule type" value="Genomic_DNA"/>
</dbReference>
<evidence type="ECO:0000256" key="3">
    <source>
        <dbReference type="ARBA" id="ARBA00022679"/>
    </source>
</evidence>
<dbReference type="GO" id="GO:0006487">
    <property type="term" value="P:protein N-linked glycosylation"/>
    <property type="evidence" value="ECO:0007669"/>
    <property type="project" value="TreeGrafter"/>
</dbReference>
<proteinExistence type="inferred from homology"/>
<dbReference type="PANTHER" id="PTHR31306">
    <property type="entry name" value="ALPHA-1,6-MANNOSYLTRANSFERASE MNN11-RELATED"/>
    <property type="match status" value="1"/>
</dbReference>
<comment type="similarity">
    <text evidence="1">Belongs to the glycosyltransferase 34 family.</text>
</comment>
<evidence type="ECO:0000313" key="5">
    <source>
        <dbReference type="Proteomes" id="UP000807716"/>
    </source>
</evidence>
<evidence type="ECO:0000256" key="2">
    <source>
        <dbReference type="ARBA" id="ARBA00022676"/>
    </source>
</evidence>
<dbReference type="Gene3D" id="3.90.550.10">
    <property type="entry name" value="Spore Coat Polysaccharide Biosynthesis Protein SpsA, Chain A"/>
    <property type="match status" value="1"/>
</dbReference>
<keyword evidence="5" id="KW-1185">Reference proteome</keyword>
<keyword evidence="2" id="KW-0328">Glycosyltransferase</keyword>
<keyword evidence="3" id="KW-0808">Transferase</keyword>
<evidence type="ECO:0000256" key="1">
    <source>
        <dbReference type="ARBA" id="ARBA00005664"/>
    </source>
</evidence>
<dbReference type="Proteomes" id="UP000807716">
    <property type="component" value="Unassembled WGS sequence"/>
</dbReference>